<evidence type="ECO:0000313" key="1">
    <source>
        <dbReference type="EMBL" id="KAK7442801.1"/>
    </source>
</evidence>
<keyword evidence="2" id="KW-1185">Reference proteome</keyword>
<organism evidence="1 2">
    <name type="scientific">Batillaria attramentaria</name>
    <dbReference type="NCBI Taxonomy" id="370345"/>
    <lineage>
        <taxon>Eukaryota</taxon>
        <taxon>Metazoa</taxon>
        <taxon>Spiralia</taxon>
        <taxon>Lophotrochozoa</taxon>
        <taxon>Mollusca</taxon>
        <taxon>Gastropoda</taxon>
        <taxon>Caenogastropoda</taxon>
        <taxon>Sorbeoconcha</taxon>
        <taxon>Cerithioidea</taxon>
        <taxon>Batillariidae</taxon>
        <taxon>Batillaria</taxon>
    </lineage>
</organism>
<accession>A0ABD0IZV8</accession>
<dbReference type="EMBL" id="JACVVK020000827">
    <property type="protein sequence ID" value="KAK7442801.1"/>
    <property type="molecule type" value="Genomic_DNA"/>
</dbReference>
<feature type="non-terminal residue" evidence="1">
    <location>
        <position position="143"/>
    </location>
</feature>
<proteinExistence type="predicted"/>
<name>A0ABD0IZV8_9CAEN</name>
<dbReference type="AlphaFoldDB" id="A0ABD0IZV8"/>
<comment type="caution">
    <text evidence="1">The sequence shown here is derived from an EMBL/GenBank/DDBJ whole genome shotgun (WGS) entry which is preliminary data.</text>
</comment>
<reference evidence="1 2" key="1">
    <citation type="journal article" date="2023" name="Sci. Data">
        <title>Genome assembly of the Korean intertidal mud-creeper Batillaria attramentaria.</title>
        <authorList>
            <person name="Patra A.K."/>
            <person name="Ho P.T."/>
            <person name="Jun S."/>
            <person name="Lee S.J."/>
            <person name="Kim Y."/>
            <person name="Won Y.J."/>
        </authorList>
    </citation>
    <scope>NUCLEOTIDE SEQUENCE [LARGE SCALE GENOMIC DNA]</scope>
    <source>
        <strain evidence="1">Wonlab-2016</strain>
    </source>
</reference>
<feature type="non-terminal residue" evidence="1">
    <location>
        <position position="1"/>
    </location>
</feature>
<evidence type="ECO:0000313" key="2">
    <source>
        <dbReference type="Proteomes" id="UP001519460"/>
    </source>
</evidence>
<sequence>YDQLEMCFFESDDVLSISNRSYDVGVVGLCFASLGHSIPISMAQLGAERRRECMAGREAGGFVATSSSRRLCKSGWRAGEKRLVAQNLLAGFYRSALGALSKKGQQRASMVKAGQGTGCRREGGLWQKGTSCNGSRPAAGKTF</sequence>
<protein>
    <submittedName>
        <fullName evidence="1">Uncharacterized protein</fullName>
    </submittedName>
</protein>
<dbReference type="Proteomes" id="UP001519460">
    <property type="component" value="Unassembled WGS sequence"/>
</dbReference>
<gene>
    <name evidence="1" type="ORF">BaRGS_00040496</name>
</gene>